<keyword evidence="2" id="KW-0472">Membrane</keyword>
<proteinExistence type="predicted"/>
<protein>
    <submittedName>
        <fullName evidence="3">Unannotated protein</fullName>
    </submittedName>
</protein>
<organism evidence="3">
    <name type="scientific">freshwater metagenome</name>
    <dbReference type="NCBI Taxonomy" id="449393"/>
    <lineage>
        <taxon>unclassified sequences</taxon>
        <taxon>metagenomes</taxon>
        <taxon>ecological metagenomes</taxon>
    </lineage>
</organism>
<name>A0A6J6X013_9ZZZZ</name>
<evidence type="ECO:0000313" key="3">
    <source>
        <dbReference type="EMBL" id="CAB4790761.1"/>
    </source>
</evidence>
<dbReference type="EMBL" id="CAFAAG010000031">
    <property type="protein sequence ID" value="CAB4790761.1"/>
    <property type="molecule type" value="Genomic_DNA"/>
</dbReference>
<gene>
    <name evidence="3" type="ORF">UFOPK2975_00588</name>
</gene>
<feature type="region of interest" description="Disordered" evidence="1">
    <location>
        <begin position="1"/>
        <end position="27"/>
    </location>
</feature>
<reference evidence="3" key="1">
    <citation type="submission" date="2020-05" db="EMBL/GenBank/DDBJ databases">
        <authorList>
            <person name="Chiriac C."/>
            <person name="Salcher M."/>
            <person name="Ghai R."/>
            <person name="Kavagutti S V."/>
        </authorList>
    </citation>
    <scope>NUCLEOTIDE SEQUENCE</scope>
</reference>
<feature type="transmembrane region" description="Helical" evidence="2">
    <location>
        <begin position="68"/>
        <end position="87"/>
    </location>
</feature>
<accession>A0A6J6X013</accession>
<evidence type="ECO:0000256" key="2">
    <source>
        <dbReference type="SAM" id="Phobius"/>
    </source>
</evidence>
<keyword evidence="2" id="KW-0812">Transmembrane</keyword>
<keyword evidence="2" id="KW-1133">Transmembrane helix</keyword>
<evidence type="ECO:0000256" key="1">
    <source>
        <dbReference type="SAM" id="MobiDB-lite"/>
    </source>
</evidence>
<dbReference type="AlphaFoldDB" id="A0A6J6X013"/>
<sequence>MTDNYEEPKKSLEDHMNSDIDSRWNEPATRGDLRNALIRIEGKFDSLRTGIDTRFLGLEQRFGKAERLHQIEFVMIVLGFLGIILNLR</sequence>